<keyword evidence="1" id="KW-1133">Transmembrane helix</keyword>
<organism evidence="2 3">
    <name type="scientific">Brevibacillus ruminantium</name>
    <dbReference type="NCBI Taxonomy" id="2950604"/>
    <lineage>
        <taxon>Bacteria</taxon>
        <taxon>Bacillati</taxon>
        <taxon>Bacillota</taxon>
        <taxon>Bacilli</taxon>
        <taxon>Bacillales</taxon>
        <taxon>Paenibacillaceae</taxon>
        <taxon>Brevibacillus</taxon>
    </lineage>
</organism>
<dbReference type="Proteomes" id="UP001056500">
    <property type="component" value="Chromosome"/>
</dbReference>
<sequence>MGRFKHVTLRFWLIFLYSISTLLIVLSCGAGIHQVVKQVITQNVLDINRAYSDKMAQTTDLMLRGMKQSLEARAAEIAVLLPD</sequence>
<feature type="transmembrane region" description="Helical" evidence="1">
    <location>
        <begin position="12"/>
        <end position="32"/>
    </location>
</feature>
<proteinExistence type="predicted"/>
<reference evidence="2" key="1">
    <citation type="submission" date="2022-06" db="EMBL/GenBank/DDBJ databases">
        <title>Genome sequencing of Brevibacillus sp. BB3-R1.</title>
        <authorList>
            <person name="Heo J."/>
            <person name="Lee D."/>
            <person name="Won M."/>
            <person name="Han B.-H."/>
            <person name="Hong S.-B."/>
            <person name="Kwon S.-W."/>
        </authorList>
    </citation>
    <scope>NUCLEOTIDE SEQUENCE</scope>
    <source>
        <strain evidence="2">BB3-R1</strain>
    </source>
</reference>
<keyword evidence="3" id="KW-1185">Reference proteome</keyword>
<evidence type="ECO:0008006" key="4">
    <source>
        <dbReference type="Google" id="ProtNLM"/>
    </source>
</evidence>
<evidence type="ECO:0000256" key="1">
    <source>
        <dbReference type="SAM" id="Phobius"/>
    </source>
</evidence>
<protein>
    <recommendedName>
        <fullName evidence="4">Methyl-accepting chemotaxis protein</fullName>
    </recommendedName>
</protein>
<keyword evidence="1" id="KW-0812">Transmembrane</keyword>
<dbReference type="PROSITE" id="PS51257">
    <property type="entry name" value="PROKAR_LIPOPROTEIN"/>
    <property type="match status" value="1"/>
</dbReference>
<name>A0ABY4WID2_9BACL</name>
<evidence type="ECO:0000313" key="3">
    <source>
        <dbReference type="Proteomes" id="UP001056500"/>
    </source>
</evidence>
<dbReference type="EMBL" id="CP098755">
    <property type="protein sequence ID" value="USG66900.1"/>
    <property type="molecule type" value="Genomic_DNA"/>
</dbReference>
<gene>
    <name evidence="2" type="ORF">NDK47_06275</name>
</gene>
<dbReference type="RefSeq" id="WP_251874005.1">
    <property type="nucleotide sequence ID" value="NZ_CP098755.1"/>
</dbReference>
<accession>A0ABY4WID2</accession>
<evidence type="ECO:0000313" key="2">
    <source>
        <dbReference type="EMBL" id="USG66900.1"/>
    </source>
</evidence>
<keyword evidence="1" id="KW-0472">Membrane</keyword>